<accession>A0A6J5BS36</accession>
<dbReference type="InterPro" id="IPR041519">
    <property type="entry name" value="HEPN_RiboL-PSP"/>
</dbReference>
<protein>
    <recommendedName>
        <fullName evidence="1">RiboL-PSP-HEPN domain-containing protein</fullName>
    </recommendedName>
</protein>
<dbReference type="RefSeq" id="WP_175052398.1">
    <property type="nucleotide sequence ID" value="NZ_CADIKC010000006.1"/>
</dbReference>
<dbReference type="Pfam" id="PF18735">
    <property type="entry name" value="HEPN_RiboL-PSP"/>
    <property type="match status" value="1"/>
</dbReference>
<sequence length="212" mass="23689">MAATARWIDLETEIEKIRQVFLPAAFDPGGTYPDQLQVHTHTRAFLLLSHAEIEHFLEAWAKAIARAAEDTWKLHGKFYKPTAFIAAAHSDRVPVSEKVSGTSKGDFESIFRQNLSAAFSYFYKIIKENNGIKEHNFAKMFTPIGLSISDLSGTLLTRLDALGEKRGAEAHNSGKSVLVLLDPETEYKSVKELVTDLELLDGYLDTYRASLV</sequence>
<reference evidence="2 3" key="1">
    <citation type="submission" date="2020-04" db="EMBL/GenBank/DDBJ databases">
        <authorList>
            <person name="De Canck E."/>
        </authorList>
    </citation>
    <scope>NUCLEOTIDE SEQUENCE [LARGE SCALE GENOMIC DNA]</scope>
    <source>
        <strain evidence="2 3">LMG 24238</strain>
    </source>
</reference>
<dbReference type="AlphaFoldDB" id="A0A6J5BS36"/>
<evidence type="ECO:0000313" key="2">
    <source>
        <dbReference type="EMBL" id="CAB3715681.1"/>
    </source>
</evidence>
<evidence type="ECO:0000313" key="3">
    <source>
        <dbReference type="Proteomes" id="UP000494255"/>
    </source>
</evidence>
<keyword evidence="3" id="KW-1185">Reference proteome</keyword>
<feature type="domain" description="RiboL-PSP-HEPN" evidence="1">
    <location>
        <begin position="34"/>
        <end position="197"/>
    </location>
</feature>
<proteinExistence type="predicted"/>
<dbReference type="Proteomes" id="UP000494255">
    <property type="component" value="Unassembled WGS sequence"/>
</dbReference>
<organism evidence="2 3">
    <name type="scientific">Paraburkholderia sediminicola</name>
    <dbReference type="NCBI Taxonomy" id="458836"/>
    <lineage>
        <taxon>Bacteria</taxon>
        <taxon>Pseudomonadati</taxon>
        <taxon>Pseudomonadota</taxon>
        <taxon>Betaproteobacteria</taxon>
        <taxon>Burkholderiales</taxon>
        <taxon>Burkholderiaceae</taxon>
        <taxon>Paraburkholderia</taxon>
    </lineage>
</organism>
<evidence type="ECO:0000259" key="1">
    <source>
        <dbReference type="Pfam" id="PF18735"/>
    </source>
</evidence>
<name>A0A6J5BS36_9BURK</name>
<dbReference type="GeneID" id="97043108"/>
<gene>
    <name evidence="2" type="ORF">LMG24238_04495</name>
</gene>
<dbReference type="EMBL" id="CADIKC010000006">
    <property type="protein sequence ID" value="CAB3715681.1"/>
    <property type="molecule type" value="Genomic_DNA"/>
</dbReference>